<comment type="pathway">
    <text evidence="3">Secondary metabolite biosynthesis; terpenoid biosynthesis.</text>
</comment>
<gene>
    <name evidence="14" type="ORF">BXZ70DRAFT_1004909</name>
</gene>
<keyword evidence="10" id="KW-0408">Iron</keyword>
<keyword evidence="13" id="KW-0732">Signal</keyword>
<protein>
    <submittedName>
        <fullName evidence="14">Cytochrome P450</fullName>
    </submittedName>
</protein>
<evidence type="ECO:0000256" key="2">
    <source>
        <dbReference type="ARBA" id="ARBA00004370"/>
    </source>
</evidence>
<evidence type="ECO:0000256" key="13">
    <source>
        <dbReference type="SAM" id="SignalP"/>
    </source>
</evidence>
<keyword evidence="15" id="KW-1185">Reference proteome</keyword>
<keyword evidence="7" id="KW-0479">Metal-binding</keyword>
<evidence type="ECO:0000256" key="10">
    <source>
        <dbReference type="ARBA" id="ARBA00023004"/>
    </source>
</evidence>
<evidence type="ECO:0000313" key="14">
    <source>
        <dbReference type="EMBL" id="KAH8105408.1"/>
    </source>
</evidence>
<dbReference type="Gene3D" id="1.10.630.10">
    <property type="entry name" value="Cytochrome P450"/>
    <property type="match status" value="1"/>
</dbReference>
<keyword evidence="11" id="KW-0503">Monooxygenase</keyword>
<dbReference type="InterPro" id="IPR001128">
    <property type="entry name" value="Cyt_P450"/>
</dbReference>
<name>A0A8K0UVF9_9AGAR</name>
<comment type="cofactor">
    <cofactor evidence="1">
        <name>heme</name>
        <dbReference type="ChEBI" id="CHEBI:30413"/>
    </cofactor>
</comment>
<dbReference type="GO" id="GO:0004497">
    <property type="term" value="F:monooxygenase activity"/>
    <property type="evidence" value="ECO:0007669"/>
    <property type="project" value="UniProtKB-KW"/>
</dbReference>
<dbReference type="OrthoDB" id="1470350at2759"/>
<evidence type="ECO:0000256" key="3">
    <source>
        <dbReference type="ARBA" id="ARBA00004721"/>
    </source>
</evidence>
<keyword evidence="5" id="KW-0349">Heme</keyword>
<sequence length="536" mass="60684">MSVLQALLIVIVAWVVWKARNFTKVSPLDNVSGPRADSFIYGECDIPRYSGRHAHPLHRKLWDTYGAVVKLESFFRAPALYVYDTMALHNIVVKEPHIYEETPLFYKLNQLVFGDGLLSSSGERHKQQRKVLNPVFHTSHMRSLLHVARQLRSGLVNEVKSGQREIDIHNWMTRVSLEFIGQGGLGHSFDPLNGEWKNPIVEKIKSIPPTFGPLFLILRFLPFVSGLGSPAFRRRVLELTPWKRLHRCIEITDNLEAMSKSILEQKKAQLAQGDAVLEHQIGEGKDIISVLLQANLRASNEYQMSDKELIGHITSLIFTALETTSSALTHTLQSLSEHQEVQDKLRQEIMTARGGREEIPYDELMSLPYLEAVCRETLRLYSPATSMVRRTTKDTIMPLSTPIRGKDGTMISKLLVPKSTTVIIGILACNTNPAIWGQDAREWKPERFLKPLPDSVAEARVPGIYSNLMTFLGGGRACIGFKFSQLEMIVISLLIEKFKFTPSGQEVYWNWSSLQYPTASKEATEPSMPLRIELVR</sequence>
<evidence type="ECO:0000256" key="7">
    <source>
        <dbReference type="ARBA" id="ARBA00022723"/>
    </source>
</evidence>
<dbReference type="Proteomes" id="UP000813824">
    <property type="component" value="Unassembled WGS sequence"/>
</dbReference>
<dbReference type="PANTHER" id="PTHR24305:SF166">
    <property type="entry name" value="CYTOCHROME P450 12A4, MITOCHONDRIAL-RELATED"/>
    <property type="match status" value="1"/>
</dbReference>
<accession>A0A8K0UVF9</accession>
<dbReference type="GO" id="GO:0020037">
    <property type="term" value="F:heme binding"/>
    <property type="evidence" value="ECO:0007669"/>
    <property type="project" value="InterPro"/>
</dbReference>
<evidence type="ECO:0000256" key="9">
    <source>
        <dbReference type="ARBA" id="ARBA00023002"/>
    </source>
</evidence>
<evidence type="ECO:0000256" key="4">
    <source>
        <dbReference type="ARBA" id="ARBA00010617"/>
    </source>
</evidence>
<dbReference type="SUPFAM" id="SSF48264">
    <property type="entry name" value="Cytochrome P450"/>
    <property type="match status" value="1"/>
</dbReference>
<dbReference type="Pfam" id="PF00067">
    <property type="entry name" value="p450"/>
    <property type="match status" value="1"/>
</dbReference>
<dbReference type="PANTHER" id="PTHR24305">
    <property type="entry name" value="CYTOCHROME P450"/>
    <property type="match status" value="1"/>
</dbReference>
<keyword evidence="9" id="KW-0560">Oxidoreductase</keyword>
<feature type="chain" id="PRO_5035476496" evidence="13">
    <location>
        <begin position="20"/>
        <end position="536"/>
    </location>
</feature>
<proteinExistence type="inferred from homology"/>
<evidence type="ECO:0000256" key="6">
    <source>
        <dbReference type="ARBA" id="ARBA00022692"/>
    </source>
</evidence>
<keyword evidence="6" id="KW-0812">Transmembrane</keyword>
<evidence type="ECO:0000256" key="11">
    <source>
        <dbReference type="ARBA" id="ARBA00023033"/>
    </source>
</evidence>
<comment type="caution">
    <text evidence="14">The sequence shown here is derived from an EMBL/GenBank/DDBJ whole genome shotgun (WGS) entry which is preliminary data.</text>
</comment>
<dbReference type="InterPro" id="IPR050121">
    <property type="entry name" value="Cytochrome_P450_monoxygenase"/>
</dbReference>
<comment type="similarity">
    <text evidence="4">Belongs to the cytochrome P450 family.</text>
</comment>
<dbReference type="InterPro" id="IPR036396">
    <property type="entry name" value="Cyt_P450_sf"/>
</dbReference>
<evidence type="ECO:0000256" key="5">
    <source>
        <dbReference type="ARBA" id="ARBA00022617"/>
    </source>
</evidence>
<comment type="subcellular location">
    <subcellularLocation>
        <location evidence="2">Membrane</location>
    </subcellularLocation>
</comment>
<dbReference type="GO" id="GO:0016020">
    <property type="term" value="C:membrane"/>
    <property type="evidence" value="ECO:0007669"/>
    <property type="project" value="UniProtKB-SubCell"/>
</dbReference>
<keyword evidence="8" id="KW-1133">Transmembrane helix</keyword>
<dbReference type="PRINTS" id="PR00385">
    <property type="entry name" value="P450"/>
</dbReference>
<reference evidence="14" key="1">
    <citation type="journal article" date="2021" name="New Phytol.">
        <title>Evolutionary innovations through gain and loss of genes in the ectomycorrhizal Boletales.</title>
        <authorList>
            <person name="Wu G."/>
            <person name="Miyauchi S."/>
            <person name="Morin E."/>
            <person name="Kuo A."/>
            <person name="Drula E."/>
            <person name="Varga T."/>
            <person name="Kohler A."/>
            <person name="Feng B."/>
            <person name="Cao Y."/>
            <person name="Lipzen A."/>
            <person name="Daum C."/>
            <person name="Hundley H."/>
            <person name="Pangilinan J."/>
            <person name="Johnson J."/>
            <person name="Barry K."/>
            <person name="LaButti K."/>
            <person name="Ng V."/>
            <person name="Ahrendt S."/>
            <person name="Min B."/>
            <person name="Choi I.G."/>
            <person name="Park H."/>
            <person name="Plett J.M."/>
            <person name="Magnuson J."/>
            <person name="Spatafora J.W."/>
            <person name="Nagy L.G."/>
            <person name="Henrissat B."/>
            <person name="Grigoriev I.V."/>
            <person name="Yang Z.L."/>
            <person name="Xu J."/>
            <person name="Martin F.M."/>
        </authorList>
    </citation>
    <scope>NUCLEOTIDE SEQUENCE</scope>
    <source>
        <strain evidence="14">KKN 215</strain>
    </source>
</reference>
<dbReference type="AlphaFoldDB" id="A0A8K0UVF9"/>
<dbReference type="GO" id="GO:0016705">
    <property type="term" value="F:oxidoreductase activity, acting on paired donors, with incorporation or reduction of molecular oxygen"/>
    <property type="evidence" value="ECO:0007669"/>
    <property type="project" value="InterPro"/>
</dbReference>
<keyword evidence="12" id="KW-0472">Membrane</keyword>
<dbReference type="GO" id="GO:0005506">
    <property type="term" value="F:iron ion binding"/>
    <property type="evidence" value="ECO:0007669"/>
    <property type="project" value="InterPro"/>
</dbReference>
<organism evidence="14 15">
    <name type="scientific">Cristinia sonorae</name>
    <dbReference type="NCBI Taxonomy" id="1940300"/>
    <lineage>
        <taxon>Eukaryota</taxon>
        <taxon>Fungi</taxon>
        <taxon>Dikarya</taxon>
        <taxon>Basidiomycota</taxon>
        <taxon>Agaricomycotina</taxon>
        <taxon>Agaricomycetes</taxon>
        <taxon>Agaricomycetidae</taxon>
        <taxon>Agaricales</taxon>
        <taxon>Pleurotineae</taxon>
        <taxon>Stephanosporaceae</taxon>
        <taxon>Cristinia</taxon>
    </lineage>
</organism>
<evidence type="ECO:0000256" key="8">
    <source>
        <dbReference type="ARBA" id="ARBA00022989"/>
    </source>
</evidence>
<evidence type="ECO:0000256" key="1">
    <source>
        <dbReference type="ARBA" id="ARBA00001971"/>
    </source>
</evidence>
<dbReference type="EMBL" id="JAEVFJ010000004">
    <property type="protein sequence ID" value="KAH8105408.1"/>
    <property type="molecule type" value="Genomic_DNA"/>
</dbReference>
<evidence type="ECO:0000313" key="15">
    <source>
        <dbReference type="Proteomes" id="UP000813824"/>
    </source>
</evidence>
<feature type="signal peptide" evidence="13">
    <location>
        <begin position="1"/>
        <end position="19"/>
    </location>
</feature>
<evidence type="ECO:0000256" key="12">
    <source>
        <dbReference type="ARBA" id="ARBA00023136"/>
    </source>
</evidence>